<accession>A0ACB9BE14</accession>
<keyword evidence="2" id="KW-1185">Reference proteome</keyword>
<dbReference type="EMBL" id="CM042052">
    <property type="protein sequence ID" value="KAI3720011.1"/>
    <property type="molecule type" value="Genomic_DNA"/>
</dbReference>
<evidence type="ECO:0000313" key="2">
    <source>
        <dbReference type="Proteomes" id="UP001055879"/>
    </source>
</evidence>
<gene>
    <name evidence="1" type="ORF">L6452_20918</name>
</gene>
<protein>
    <submittedName>
        <fullName evidence="1">Uncharacterized protein</fullName>
    </submittedName>
</protein>
<comment type="caution">
    <text evidence="1">The sequence shown here is derived from an EMBL/GenBank/DDBJ whole genome shotgun (WGS) entry which is preliminary data.</text>
</comment>
<name>A0ACB9BE14_ARCLA</name>
<reference evidence="2" key="1">
    <citation type="journal article" date="2022" name="Mol. Ecol. Resour.">
        <title>The genomes of chicory, endive, great burdock and yacon provide insights into Asteraceae palaeo-polyploidization history and plant inulin production.</title>
        <authorList>
            <person name="Fan W."/>
            <person name="Wang S."/>
            <person name="Wang H."/>
            <person name="Wang A."/>
            <person name="Jiang F."/>
            <person name="Liu H."/>
            <person name="Zhao H."/>
            <person name="Xu D."/>
            <person name="Zhang Y."/>
        </authorList>
    </citation>
    <scope>NUCLEOTIDE SEQUENCE [LARGE SCALE GENOMIC DNA]</scope>
    <source>
        <strain evidence="2">cv. Niubang</strain>
    </source>
</reference>
<dbReference type="Proteomes" id="UP001055879">
    <property type="component" value="Linkage Group LG06"/>
</dbReference>
<proteinExistence type="predicted"/>
<organism evidence="1 2">
    <name type="scientific">Arctium lappa</name>
    <name type="common">Greater burdock</name>
    <name type="synonym">Lappa major</name>
    <dbReference type="NCBI Taxonomy" id="4217"/>
    <lineage>
        <taxon>Eukaryota</taxon>
        <taxon>Viridiplantae</taxon>
        <taxon>Streptophyta</taxon>
        <taxon>Embryophyta</taxon>
        <taxon>Tracheophyta</taxon>
        <taxon>Spermatophyta</taxon>
        <taxon>Magnoliopsida</taxon>
        <taxon>eudicotyledons</taxon>
        <taxon>Gunneridae</taxon>
        <taxon>Pentapetalae</taxon>
        <taxon>asterids</taxon>
        <taxon>campanulids</taxon>
        <taxon>Asterales</taxon>
        <taxon>Asteraceae</taxon>
        <taxon>Carduoideae</taxon>
        <taxon>Cardueae</taxon>
        <taxon>Arctiinae</taxon>
        <taxon>Arctium</taxon>
    </lineage>
</organism>
<evidence type="ECO:0000313" key="1">
    <source>
        <dbReference type="EMBL" id="KAI3720011.1"/>
    </source>
</evidence>
<sequence length="114" mass="13000">MERSAAVGKTFSAFVKWEEVYSKNPRGRREVRYYLKRRDGTSVLAVVGKEKNSGHDMKPSSSSSSYRYAIRDKSLFLSSNLPFEFSSKLRSRREVIDWISSLVTGICNQIPRAG</sequence>
<reference evidence="1 2" key="2">
    <citation type="journal article" date="2022" name="Mol. Ecol. Resour.">
        <title>The genomes of chicory, endive, great burdock and yacon provide insights into Asteraceae paleo-polyploidization history and plant inulin production.</title>
        <authorList>
            <person name="Fan W."/>
            <person name="Wang S."/>
            <person name="Wang H."/>
            <person name="Wang A."/>
            <person name="Jiang F."/>
            <person name="Liu H."/>
            <person name="Zhao H."/>
            <person name="Xu D."/>
            <person name="Zhang Y."/>
        </authorList>
    </citation>
    <scope>NUCLEOTIDE SEQUENCE [LARGE SCALE GENOMIC DNA]</scope>
    <source>
        <strain evidence="2">cv. Niubang</strain>
    </source>
</reference>